<gene>
    <name evidence="1" type="ORF">CAPTEDRAFT_201238</name>
</gene>
<sequence>MSSSPIAHPASQRQRYLQRIRSMNPSQLLRRLNQHGVTPNEFIIRRSLSDFVKSQHNGMTHETATRAFYQALYIIKMKTFKKDCHLWRHKFADAVSEMDSVEMDNYEQSMRVMNTLDELHGCRIVKQEDKVIVVEDGTQDLVAHFRSVADNLRNVNPEIKENVVKENVDADSKRIKLNENDYIFI</sequence>
<dbReference type="HOGENOM" id="CLU_1462659_0_0_1"/>
<reference evidence="1 3" key="2">
    <citation type="journal article" date="2013" name="Nature">
        <title>Insights into bilaterian evolution from three spiralian genomes.</title>
        <authorList>
            <person name="Simakov O."/>
            <person name="Marletaz F."/>
            <person name="Cho S.J."/>
            <person name="Edsinger-Gonzales E."/>
            <person name="Havlak P."/>
            <person name="Hellsten U."/>
            <person name="Kuo D.H."/>
            <person name="Larsson T."/>
            <person name="Lv J."/>
            <person name="Arendt D."/>
            <person name="Savage R."/>
            <person name="Osoegawa K."/>
            <person name="de Jong P."/>
            <person name="Grimwood J."/>
            <person name="Chapman J.A."/>
            <person name="Shapiro H."/>
            <person name="Aerts A."/>
            <person name="Otillar R.P."/>
            <person name="Terry A.Y."/>
            <person name="Boore J.L."/>
            <person name="Grigoriev I.V."/>
            <person name="Lindberg D.R."/>
            <person name="Seaver E.C."/>
            <person name="Weisblat D.A."/>
            <person name="Putnam N.H."/>
            <person name="Rokhsar D.S."/>
        </authorList>
    </citation>
    <scope>NUCLEOTIDE SEQUENCE</scope>
    <source>
        <strain evidence="1 3">I ESC-2004</strain>
    </source>
</reference>
<dbReference type="Proteomes" id="UP000014760">
    <property type="component" value="Unassembled WGS sequence"/>
</dbReference>
<accession>R7V1R4</accession>
<dbReference type="AlphaFoldDB" id="R7V1R4"/>
<reference evidence="3" key="1">
    <citation type="submission" date="2012-12" db="EMBL/GenBank/DDBJ databases">
        <authorList>
            <person name="Hellsten U."/>
            <person name="Grimwood J."/>
            <person name="Chapman J.A."/>
            <person name="Shapiro H."/>
            <person name="Aerts A."/>
            <person name="Otillar R.P."/>
            <person name="Terry A.Y."/>
            <person name="Boore J.L."/>
            <person name="Simakov O."/>
            <person name="Marletaz F."/>
            <person name="Cho S.-J."/>
            <person name="Edsinger-Gonzales E."/>
            <person name="Havlak P."/>
            <person name="Kuo D.-H."/>
            <person name="Larsson T."/>
            <person name="Lv J."/>
            <person name="Arendt D."/>
            <person name="Savage R."/>
            <person name="Osoegawa K."/>
            <person name="de Jong P."/>
            <person name="Lindberg D.R."/>
            <person name="Seaver E.C."/>
            <person name="Weisblat D.A."/>
            <person name="Putnam N.H."/>
            <person name="Grigoriev I.V."/>
            <person name="Rokhsar D.S."/>
        </authorList>
    </citation>
    <scope>NUCLEOTIDE SEQUENCE</scope>
    <source>
        <strain evidence="3">I ESC-2004</strain>
    </source>
</reference>
<proteinExistence type="predicted"/>
<evidence type="ECO:0000313" key="2">
    <source>
        <dbReference type="EnsemblMetazoa" id="CapteP201238"/>
    </source>
</evidence>
<organism evidence="1">
    <name type="scientific">Capitella teleta</name>
    <name type="common">Polychaete worm</name>
    <dbReference type="NCBI Taxonomy" id="283909"/>
    <lineage>
        <taxon>Eukaryota</taxon>
        <taxon>Metazoa</taxon>
        <taxon>Spiralia</taxon>
        <taxon>Lophotrochozoa</taxon>
        <taxon>Annelida</taxon>
        <taxon>Polychaeta</taxon>
        <taxon>Sedentaria</taxon>
        <taxon>Scolecida</taxon>
        <taxon>Capitellidae</taxon>
        <taxon>Capitella</taxon>
    </lineage>
</organism>
<dbReference type="EnsemblMetazoa" id="CapteT201238">
    <property type="protein sequence ID" value="CapteP201238"/>
    <property type="gene ID" value="CapteG201238"/>
</dbReference>
<dbReference type="EMBL" id="AMQN01006107">
    <property type="status" value="NOT_ANNOTATED_CDS"/>
    <property type="molecule type" value="Genomic_DNA"/>
</dbReference>
<dbReference type="EMBL" id="KB297637">
    <property type="protein sequence ID" value="ELU10261.1"/>
    <property type="molecule type" value="Genomic_DNA"/>
</dbReference>
<protein>
    <submittedName>
        <fullName evidence="1 2">Uncharacterized protein</fullName>
    </submittedName>
</protein>
<keyword evidence="3" id="KW-1185">Reference proteome</keyword>
<evidence type="ECO:0000313" key="1">
    <source>
        <dbReference type="EMBL" id="ELU10261.1"/>
    </source>
</evidence>
<evidence type="ECO:0000313" key="3">
    <source>
        <dbReference type="Proteomes" id="UP000014760"/>
    </source>
</evidence>
<name>R7V1R4_CAPTE</name>
<reference evidence="2" key="3">
    <citation type="submission" date="2015-06" db="UniProtKB">
        <authorList>
            <consortium name="EnsemblMetazoa"/>
        </authorList>
    </citation>
    <scope>IDENTIFICATION</scope>
</reference>